<accession>A0A653EDN3</accession>
<proteinExistence type="predicted"/>
<protein>
    <recommendedName>
        <fullName evidence="1">Bacterial bifunctional deaminase-reductase C-terminal domain-containing protein</fullName>
    </recommendedName>
</protein>
<dbReference type="GO" id="GO:0009231">
    <property type="term" value="P:riboflavin biosynthetic process"/>
    <property type="evidence" value="ECO:0007669"/>
    <property type="project" value="InterPro"/>
</dbReference>
<dbReference type="OrthoDB" id="7342392at2"/>
<dbReference type="AlphaFoldDB" id="A0A653EDN3"/>
<sequence>MAQSQPGLAATRCGAHTGDECSIVVESTLIYALTDHHAERNPRRLSRDHTLIAAGVIDEYRLFIHPVVQGAGRRLFPDGRMISGFSPAAPPMTFPGGVTLVSWKTPTELAHR</sequence>
<dbReference type="Gene3D" id="3.40.430.10">
    <property type="entry name" value="Dihydrofolate Reductase, subunit A"/>
    <property type="match status" value="1"/>
</dbReference>
<dbReference type="InterPro" id="IPR024072">
    <property type="entry name" value="DHFR-like_dom_sf"/>
</dbReference>
<dbReference type="Pfam" id="PF01872">
    <property type="entry name" value="RibD_C"/>
    <property type="match status" value="1"/>
</dbReference>
<gene>
    <name evidence="2" type="ORF">BIN_B_00910</name>
</gene>
<reference evidence="2" key="1">
    <citation type="submission" date="2019-05" db="EMBL/GenBank/DDBJ databases">
        <authorList>
            <person name="Naeem R."/>
            <person name="Antony C."/>
            <person name="Guan Q."/>
        </authorList>
    </citation>
    <scope>NUCLEOTIDE SEQUENCE</scope>
    <source>
        <strain evidence="2">2</strain>
    </source>
</reference>
<dbReference type="SUPFAM" id="SSF53597">
    <property type="entry name" value="Dihydrofolate reductase-like"/>
    <property type="match status" value="1"/>
</dbReference>
<name>A0A653EDN3_9MYCO</name>
<dbReference type="RefSeq" id="WP_139828734.1">
    <property type="nucleotide sequence ID" value="NZ_CAJMWJ010000001.1"/>
</dbReference>
<organism evidence="2">
    <name type="scientific">Mycobacterium riyadhense</name>
    <dbReference type="NCBI Taxonomy" id="486698"/>
    <lineage>
        <taxon>Bacteria</taxon>
        <taxon>Bacillati</taxon>
        <taxon>Actinomycetota</taxon>
        <taxon>Actinomycetes</taxon>
        <taxon>Mycobacteriales</taxon>
        <taxon>Mycobacteriaceae</taxon>
        <taxon>Mycobacterium</taxon>
    </lineage>
</organism>
<dbReference type="InterPro" id="IPR002734">
    <property type="entry name" value="RibDG_C"/>
</dbReference>
<evidence type="ECO:0000259" key="1">
    <source>
        <dbReference type="Pfam" id="PF01872"/>
    </source>
</evidence>
<evidence type="ECO:0000313" key="2">
    <source>
        <dbReference type="EMBL" id="VTO95432.1"/>
    </source>
</evidence>
<dbReference type="EMBL" id="LR589067">
    <property type="protein sequence ID" value="VTO95432.1"/>
    <property type="molecule type" value="Genomic_DNA"/>
</dbReference>
<dbReference type="GO" id="GO:0008703">
    <property type="term" value="F:5-amino-6-(5-phosphoribosylamino)uracil reductase activity"/>
    <property type="evidence" value="ECO:0007669"/>
    <property type="project" value="InterPro"/>
</dbReference>
<feature type="domain" description="Bacterial bifunctional deaminase-reductase C-terminal" evidence="1">
    <location>
        <begin position="50"/>
        <end position="81"/>
    </location>
</feature>